<dbReference type="CDD" id="cd05918">
    <property type="entry name" value="A_NRPS_SidN3_like"/>
    <property type="match status" value="5"/>
</dbReference>
<dbReference type="Gene3D" id="3.40.50.12780">
    <property type="entry name" value="N-terminal domain of ligase-like"/>
    <property type="match status" value="5"/>
</dbReference>
<dbReference type="InterPro" id="IPR009081">
    <property type="entry name" value="PP-bd_ACP"/>
</dbReference>
<feature type="domain" description="Carrier" evidence="5">
    <location>
        <begin position="5802"/>
        <end position="5879"/>
    </location>
</feature>
<evidence type="ECO:0000256" key="2">
    <source>
        <dbReference type="ARBA" id="ARBA00022553"/>
    </source>
</evidence>
<accession>A0A9N9LHA6</accession>
<dbReference type="PROSITE" id="PS00455">
    <property type="entry name" value="AMP_BINDING"/>
    <property type="match status" value="4"/>
</dbReference>
<feature type="domain" description="Carrier" evidence="5">
    <location>
        <begin position="3190"/>
        <end position="3263"/>
    </location>
</feature>
<dbReference type="GO" id="GO:0019748">
    <property type="term" value="P:secondary metabolic process"/>
    <property type="evidence" value="ECO:0007669"/>
    <property type="project" value="UniProtKB-ARBA"/>
</dbReference>
<dbReference type="EMBL" id="CAJVRM010000138">
    <property type="protein sequence ID" value="CAG8975440.1"/>
    <property type="molecule type" value="Genomic_DNA"/>
</dbReference>
<dbReference type="FunFam" id="3.30.559.30:FF:000002">
    <property type="entry name" value="Nonribosomal peptide synthase Pes1"/>
    <property type="match status" value="3"/>
</dbReference>
<dbReference type="FunFam" id="3.40.50.12780:FF:000014">
    <property type="entry name" value="Nonribosomal peptide synthetase 1"/>
    <property type="match status" value="5"/>
</dbReference>
<dbReference type="CDD" id="cd19545">
    <property type="entry name" value="FUM14_C_NRPS-like"/>
    <property type="match status" value="2"/>
</dbReference>
<dbReference type="PANTHER" id="PTHR45398:SF1">
    <property type="entry name" value="ENZYME, PUTATIVE (JCVI)-RELATED"/>
    <property type="match status" value="1"/>
</dbReference>
<evidence type="ECO:0000313" key="7">
    <source>
        <dbReference type="Proteomes" id="UP000701801"/>
    </source>
</evidence>
<dbReference type="InterPro" id="IPR006162">
    <property type="entry name" value="Ppantetheine_attach_site"/>
</dbReference>
<dbReference type="NCBIfam" id="TIGR01733">
    <property type="entry name" value="AA-adenyl-dom"/>
    <property type="match status" value="5"/>
</dbReference>
<dbReference type="InterPro" id="IPR042099">
    <property type="entry name" value="ANL_N_sf"/>
</dbReference>
<dbReference type="Pfam" id="PF00668">
    <property type="entry name" value="Condensation"/>
    <property type="match status" value="9"/>
</dbReference>
<dbReference type="SUPFAM" id="SSF52777">
    <property type="entry name" value="CoA-dependent acyltransferases"/>
    <property type="match status" value="18"/>
</dbReference>
<evidence type="ECO:0000256" key="3">
    <source>
        <dbReference type="ARBA" id="ARBA00022598"/>
    </source>
</evidence>
<comment type="similarity">
    <text evidence="4">Belongs to the NRP synthetase family.</text>
</comment>
<evidence type="ECO:0000256" key="4">
    <source>
        <dbReference type="ARBA" id="ARBA00029454"/>
    </source>
</evidence>
<dbReference type="PROSITE" id="PS50075">
    <property type="entry name" value="CARRIER"/>
    <property type="match status" value="6"/>
</dbReference>
<organism evidence="6 7">
    <name type="scientific">Hymenoscyphus albidus</name>
    <dbReference type="NCBI Taxonomy" id="595503"/>
    <lineage>
        <taxon>Eukaryota</taxon>
        <taxon>Fungi</taxon>
        <taxon>Dikarya</taxon>
        <taxon>Ascomycota</taxon>
        <taxon>Pezizomycotina</taxon>
        <taxon>Leotiomycetes</taxon>
        <taxon>Helotiales</taxon>
        <taxon>Helotiaceae</taxon>
        <taxon>Hymenoscyphus</taxon>
    </lineage>
</organism>
<comment type="caution">
    <text evidence="6">The sequence shown here is derived from an EMBL/GenBank/DDBJ whole genome shotgun (WGS) entry which is preliminary data.</text>
</comment>
<dbReference type="PANTHER" id="PTHR45398">
    <property type="match status" value="1"/>
</dbReference>
<dbReference type="Proteomes" id="UP000701801">
    <property type="component" value="Unassembled WGS sequence"/>
</dbReference>
<keyword evidence="3" id="KW-0436">Ligase</keyword>
<dbReference type="GO" id="GO:0031177">
    <property type="term" value="F:phosphopantetheine binding"/>
    <property type="evidence" value="ECO:0007669"/>
    <property type="project" value="InterPro"/>
</dbReference>
<sequence length="7582" mass="839598">MDKPQVDVAGSSDVTSPTFSVSDLESVRGWSKPLEEIKRCVHDAVHDQVVAQPDAEAICAHDGILSYRELDNLSTRIACSLIQQHGIKPGMLVPLVFDKSKYNIVAMLSVLKCGAVIVPLDPSAPLARLENLFGKVKGTIILCSRAHEERLAAIAAAILPVDDESISQVSVNSNQTLPTFNSESQCYLIFTSGTTGEPKGTLISHSAFLTSATVYGTKMFMHSGSRVLNFAAHTFDASILEILTPLMLGGCVCIPDEYTRLNNIVSAIQTMRINWALLTPSFVNFFSPRDVPSIKTLVLGGEAMSKSHVTTWAPRLRLINAYGPTETSVVAVCNNNITVATHPSYIGAPLAPVFVTDPSNHDCLLPVGEIGELLIHGPTLGCYLDNPEKNAESFIANPAWLSQVMPASNKMHRLYKTGDLVKQNQDGTLQFIGRKDNQIKVHGQRVEIGEIEHHVNLTECVKHGLVVFPKVGHFKDRLVAMISLKEANLGNYHSGSIEVAESQTESDLARKHLAKSVPSYLVPSVWLTVQSIPLLPSGKLDRKKVVQWFENLSQDAYRQIVKLIDLESHVVTDERPATEMEAILRASWSRVLNLEENQVSLSRSFLSLGGDSISAMGVMGYCAKRNVSLTVQDLLRAKSIKELARRAKVDGHVTYEEETIETPFDLSPIQTMFFKRPNYGAGHFNQSFLLRVTSVIGEKNLRSAIEMIVERHSMLRSRFSVPTSGESIQQRVTANVSGSYRMRCHRIATQDETTPFIADSQKCLDPFVGPLFSADLFDLDSGEQLVFLVCHHLIIDLVSWRIILEEIQELLLHPCQVSLGDKPLAFQTWAQLQAEQASTWDLDKVLPSQMPAGDAAFWGMEDQLDTYGNVICEGFEIDAETTSTMLTECHSTLNTEPIDILISALIYSFGQCFDDRPVPPIFTEGHGREPAGLDVNLSRTVGWFTTMYPVKVSASSEPIEIVRQVKDYRRRVPDNGRPYFAARCLSTAGKEEFGHHWPSEVTFNYLGQYQQLERHDALLKSIDELAGEARGAGESGVADVGINTPRFGLFEISAVIVQGKLRFSFTFSRAIHHQERIGRWITECSRAVGVIANSLMQMQAQATPTDFPLLSLTYEDLSKLNEEVLPRLGISNMNEVDGLFPASSMQTGLLLAQTKDSGFYQDQVICKLQPHTGNNADPAKLALAWQNVVDRHSSLRCILIEAVGTSDGVYNQIVLKHHIADIVHIQCDDQNAALAMLHEPVGGNFRHNAPPHRFTICQTSEGEVFFKINISHTIIDGKSIQLILRDLALAYEGTLPEGQETPHSDYISYLQGLSNAPGLQFWSRYLEGAIPCEFPHLNDGLPAVTKQLHSVQYRIEYDQFLDLQKFCGMKGLTFSTLLNTAWALTLRLMTGSDDVSFGFLSSDRTPEFVDAIGIFINMLVHRSKFSSDMKIYEILYKLQADYMEGLPFHNTSLADVQHALHLSGKSLFDTSLSYQRSQHTDNEMNSEVSFPLACPIYDPTEFTINLNVEAKENLLEVDLAHWTDKISDGQASNIGSTFLHILRTIPQQAEIPLSSFNFLSEHHHKQLMDWNDSTHETINECVHEVMEQQARQRPEAPAVCAWDRGFTYGELDEASSLLAAQLVSLDAGPGKFVVSCFEKSSWAVVALMATLKSGAAAVTLDPKFPKSALEHRIRDVNAQVILTSPSLAKTFEETVPHVVQVSQSSLDQLLSLLQPQNISIRSKAKPTDPFFVIYTSGSTGKPKGVVLEHRAFMSSSNVFGSLQGINTESRVLQFSQYTFDVSLAEIFTTLTRGGCVCVPSEHERYNDLAGAINRLSVNHLNLTPTVAGLLRPEEVPTVKALCLAGEATTEENIEVWGKLASSLYGPSECSVHSTYNGDLTRTNEPTNVGRPTFSNWIVDPNNHNALSPIGCIGEILIEGPILAREYLNDPVKTANSFIVAPSWAEENRRFYKTGDLGRFNSDKTLTYVGRQDTQVKLNGQRLELGEVEYHVKRNLPSDMTSSVEMIKTGGIKALAVFLCSATPSPAALKEEELLPLSESLREIVVSLEASLSKLLPPYMVPSVFIPIKSMPLTPSGKLNRRQLRIWCESLLETRVSEYRLAKKSSRAPSTTMELKLQVLWEKVLNLPPGSIRADDNFFSSGGDSLTCMKLVVAARKEGMIISVANIFQKPILADFANDLSALDIDDNAHQLAEDVERFALVPPAKGLTAVLTEVASICAVPLERVEDIYPASPLQEGLMSLTAKIPGAYVAQNVYRLPKTINIGIFKEAWKRVFDEPILRTRLVHTKELGFLQVVLYDTITWNSLSSITDLTENTRHLPSRDGGALCQFSLIGENTSEPRFVFTAHHALYDGWSLPLLFGKLKTCYHNIDAVVTTSIPYSRFINYLLNVDVTESNKFWERNLSEIAATAFPALPSPTYNVQATSRITKLVVSMPRVTDSSITIPSTIRAAWAVTMSVYSGTPEDVIFGENLTGRLDHMTDQMAGPTLVTVPMRVKIDPRNSVEQFLAEVQVKSSAVLPFQHAGLQSIKRLNRDTAIACDFQNLLVISTTTNESSDLCTLESSGTAHDTFSSYPLTIICQIVGDTVEIEVHYDQKVISDWLVDRVVGEFEFLLQRLNSNVMMEEEIGQISLMNLQDRATIHGWNSKPLEWSHNCVHDIFELQVGLQPVDKAAILSHDGTFTYQELERVSTRLAQYIVELNPQCEIIPVCFEKSAFAIIAMLAIMKSGKAFVPLDHTAPIARLRDILNDTKSDLVLCSESQIDLCKGLVDNIIITDQGTIESLGPSNIGLPKVSPSSPAYCIFTSGSTGKPKGTIIDHEAFCTSAAAHGPALCLESTSRVLQFANYTFDVSLLEILTSLTIGATICVPSEHDRMNSIEKFIESYSITWTAMTPTMSKTISPLAVPSLRTLALGGESMSPGDIERWSNHVNLISAYGPSEAAIATSCRNNMTVNSNPTNIGFATGSRLWVADANNQNRLAPLASVGELLIEGPLARGYLNDESKTAAAFIENPLWSIPDATNSLDAKRKFYKTGDLVRMDSDGSLLFFKRKDTQKKVHGQRLELGEVEHFLNLQSGIKYALAMVPSNGPLSSRLVAMILLEWEATVPQLRSGSFNIVDPNECSAELFAIREHMCSNLPPYMVPTSWIVTSCIPFLSSGKLDRRQSLQWVESMSTEVYRLISAVEAQEEEMNGSELELSLRKILGETLNLPPEKIGLHKSFLHLGGDSITAMQVHSRCQAKDIGISVKDILQSKSIKDLATRVDTLPQTRSCAQEEENIEFELSPMQKLYFKSVGNEKTHFNQSTIFSLSKRIEVDVVRRAIDTIVKTHPILRARFILQNDTWRQKIISHASNTYRFNCKETKAESVAKLVQQSQEELDVQNGPTFSVNLFDLGDKQVLSLLAHHLCIDVVSWRVIIQDLEDMLISNQFQVMSALSFQTWCRLQAEHTSQPLIKSAFTPANVPVADFAYWGMENKSNTYADVITKSFELDERMSTLLLEGCHGSMHTEPVDVFLAVVLYSLRSVLTDRSETPTVYNEGHGREPWAGSGIDISRTVGWFTTITPLFMPTTVNGEVSLVEVIRWVKELRGRFADKGREHFARQVSATTEQEHPSMEVAFNYLGKLQQLERKDTILQPFHEVNSTESDIGLQTARFSLLDVSVGVSFGKLQVSVGYNKQMKHQNLLRNLVAKCRSSLEEAAISLLNLEPQKTLSEFPLLPLSFGGIERLSKILPRLKLESLESIEDAYPLSPMQQGILISQQKNPVLYNCEFVFEVLSVRGVGVVDPAVFAESWQDVVGRHQSLRVVFVDGVCQDGEIGQVVLRSHRSSVVHLVSTNDEVTILAKQAPHEYAELEPPHRLTICSTSTSRIVCKLEISHAISDGSSFSILFRDLSEIYQSKVSNGIQTSLQPAPLYSDYIAHISNTSDNGLKYWKSYLEGIQPCHLSALNDGFSGQNRHECEYLYIEISPLQTFCAKQGLTLSNVLQLAWGMLLRVYTGSDEVVFGYLTSGRDAPIPGLENAVGAFINTLICRINFSATNTVSQALEKIQKDFGDAMEFQNCSLAEIQHELSLSGISLFNTAFTFQKQASSDGKKDDQALEFDIIEANDPSEYLAVNATATDSTLGVGFHYWTDTLSKDMAQNIAKTFEHILNQIVSLTNTGLIKDLDILSSQDRQQILTWNSTLPERIERPIHEMILQQQNLRPAAQAVCAYDCSLTYAELSALATSLAFDLVEAGVGPEIYVPISFEKGVWSVVGIMAILMAGGAFVPLDASHPKTRLQHIINGVSAKLVLCSPQYQNKFAGIVERVLPVDATTVTNYHGTVVFKLPIVSPDHAALVFFTSGTSGVPKGTIIEHGAFCTSAVNHAKAQRMNQNTRVFHFASLTFDAGIQEILTTLIVGGLICIPSDNERMNDIAGAMERMSVNWMFSTPSLASTFIPDSMPSLRTLVLGGEAVGPADLLKWKGKLAVINGYGPSETTICATARLLLGDDGEEIETSPMNIGKAVTGRTWVVDPDNHHILTPIGAIGELVIETRGCGRGYLNNPVATKQAFIDCPPWLEAPREQCYKSGDLVRYNSDGSLIFISRKDSQVKINGQRVEISEIEYHVKQLGPFAYMDLVVDLVSPEGGTSAIALFFCPTNTILPQMASTDILLEMSDDILSLCRTLDSSIASKLPAYMIPSVFLPLSHLPLTRSSRKLDRSKLRNIVSSMPSELLVAYRLASGHNSRAPSTAMEKKLQSLWASVLPGVSVTSIGAASSFFRLGGDSIAAMKLAVAAREEGVGVRVTVADIFRMPTLAKLAAHCASVSGSLQEHTRAAPEPFTLLGNTPKNELLDEVANECRVNKSLVVDVYPCSPLQEALITLAMKDSGAYIAHHTFELSVDVDIQKFKIACQKVIEAVDILRTRVVHMKSSKFMQVVLRTNDMVWQTAASISDARDHNMSIPAFNGAPLSSYTIVKPENATVQYFVMSLHHSLYDGWSLPMVFGLIESAYLDSLAILPTTPYSSFIRYLSEIDQEASDNFWKSTLAGASPLQFPHQLVDSDRVRQIEAFSHSTKMPVKAINHDTTMSSIIRAAWSLLVSAHSGSEDVVFGEVLAGRDSPMDGIEEVIAPTIVIVPTRIKIDKQANLATFLQNVQKRATDVIPYQHAGLQRIKTLDTDTAIACNFNNLLVIQPTDKISEPGLWRPYSDGFLQSNFSTYALMLECHVGSSEINITAIYDKDILSSWAVERMILQLDGILQQLISPSVGLESTVGDIQTFSSHDMELVKSWNINQLEVTDHCLHRAFEQHAISQPHAIAVSSWDGDMTYSELRDHASQLAQYLVSLGVRQESFVPICMDRSKWVIVSILGILMAGATYVPLDPKSPLSRQEGIIKEIEAQLILCSADYGDQFDGIKTAIIDEQTIKSINKLPDKSTSLASSDSPCYVIFTSGSTGKPKGVVLDHKAASTSIWSWREKIMIGPDTRIFHFASLAFDASIMEIFGALTFGATLCIPSEEQRLNFMIDSINHFKATWLFMTPSLANVIDPERVPTLKTLVCGGEAMTTETVLKWGHKVTLMNVYGPTESCILATVNVDLRDPVNIGNTFPAARSWITDPHDHNRLAPLSSIGELCIEGSILSRGYLNNAQKTSEAFVTAIWPGLGLGRVIIYKTGDLVKYAPDGSIIFIGRKDHQVKIRGQRIELGEIEHTLDKDAHIRHGLVVVPKTGILRKRLVAVVSLNELIDSSILTQTCQLVQGGERARIARETTKLAEEGLSTVLPPYMVPSTWLVLEAIPLSISSKLERALVQRWVEEIEPETYAIALGAGAGDSETKPVTGTNKLLQEAVAHVLNLPIPRVVMEDSFMGAGGDSITAMGVMALCRKNYDLQCTLPDILRSKSLFELAGKLVSAGKAVYQEEKLDQAFDLSPIQQAYIASQPNVNRNSGTHFNQSFLLEITRSIPAAELKGAVEMLVVQHSMLRSRFTESRGIWHQRIVETPSSSYRFLEANLSDEAEIPARVNDSQSCLDIINGPLFAVDVFNIPERHNQIIFMTISHFAVDMVSWRIILQDLEEILITGSLSMSKPLSFQSWCTMQSMHAQKHLAMGKLPFRIPPPNVAYWLDDQISHNTYGDTECETFRLSETVTRSILGDCNKPLRTEPVDLLLSAISQSFSAVFFDRSNPVIHNESHGREPWDSTIDLSRTVGWFTTITPIFCSVDENSDIVETVKRMKDARGKVDGNGRPYFCYRYLTSEGREEFKEHEGPMEIVFNYLGRIQQLEQKDALFRSYRGPTGESNSKLMSDVGEKTTRMALFEISAIVIQDKIQFSFLFNRHMKKQSAIREWIAECRTTLEHMVNSVAVMGSEPQFTLSDFPLLPISYEGLQTIFVEILPAAGITPQSVEDIYPCAPMQEGMLLSQLRDPAVYKFHAIFEVSNPSRVDPKRLARAWNQVVSRHSALRTIFVDSVYKEDVFNQVVIKQAGEQGVLIACGEKDAIEVLESPTAVEQRGQVSLPHKFTICQTSMGKVYFKLEMNHAIMDGGSLPVLFHDLAAAYNGNLPDRPAPLYSVYVKYLRSQNLDVGAKFWKRYLENARACYFPSLNNNNNSATKRQLKFVNLKFGRFPELVRLCSEKKVTLANVMQAAWAVCLRSWTKSDDVCWGYLLSGRDNLAVEGIQELFGPVLNMSVTRMKFSNASTFEEVIEGVQSDYLESLGHQHFSLAKIQHDLGLGRDSLFNTAVSIQVQGVVAPAATESSSISFTAVNAVDPNEYAITLNIGIAQNEEGAALRYWSDILSSDQANILVGALAKVLDSIVSNPKQSVADIILLKEPQQPVPTDQRSPVQEAQIRMIIKECVTEILGQMFNSNNAHNIPDITSLVNRQIAETAAASSLPRSMADFSFDNQTERASKKRSISIAASTPASPIAQKLLTLWSEYLQIPETSIKSTDSFFTLGADSIVAMQLVGSARDVGLSLSVANIFRCPVFEEMVKVTRMINSSTDKAPRLNERRDGSHRRKSSMLYQNFSLLEQTDVDSFLQENVCPQIKLFRGGIIDVLPATDFQALSVTGSLLESRWLLNYFFLEGSGTVDLKRLRQSINQVVDAFDILRTVFVPYNSRFFQVVLRNLNPVFNVEVTDNLEAFTSELQQRDRVSGPKLGESYLRFTVAKLRNSDNHRIIIRLSHAQYDGVCLPRIVDALRSAYHGEVIPQTPSFSSYVRSAVGKTTSEHYEYWKGLLEGSKMTELVHRRGPNYSRGPEPPTMLRRIVKAASLSHEGITAATIVKAAWSLTLAELSASSDVIFGNVISGRNGSISGIENIVGPCVNTNPVRAIFQAGWTALDLLKHLQGQQTSNMAYESLGFREIIKHCTSWENWTNFSTTCQHQNIQLTPSLSLGNNKYSFGGVGSQDDFADFSILSIPHGTEEMEIMLTFALPNIHMTKSTTEDIFNTLCEKTTLFSQNPSTILPDPSELNRLPRNLPEDPSALSARRMSRSLDTLNRKHLLLYSEMLTRGWRQILGEEKSIDSESSFFELGGDIMGLAQLAGFLEGEGFKIKLEDLVNHSVLMEQLWLLARDSDGEVERIVESEVANSASGEEQKKVKGGMWKSIKKIANVKGRKQGVVS</sequence>
<evidence type="ECO:0000313" key="6">
    <source>
        <dbReference type="EMBL" id="CAG8975440.1"/>
    </source>
</evidence>
<feature type="domain" description="Carrier" evidence="5">
    <location>
        <begin position="4720"/>
        <end position="4799"/>
    </location>
</feature>
<dbReference type="Pfam" id="PF00550">
    <property type="entry name" value="PP-binding"/>
    <property type="match status" value="6"/>
</dbReference>
<dbReference type="NCBIfam" id="NF003417">
    <property type="entry name" value="PRK04813.1"/>
    <property type="match status" value="5"/>
</dbReference>
<dbReference type="SUPFAM" id="SSF56801">
    <property type="entry name" value="Acetyl-CoA synthetase-like"/>
    <property type="match status" value="5"/>
</dbReference>
<dbReference type="Pfam" id="PF00501">
    <property type="entry name" value="AMP-binding"/>
    <property type="match status" value="5"/>
</dbReference>
<dbReference type="SMART" id="SM00823">
    <property type="entry name" value="PKS_PP"/>
    <property type="match status" value="6"/>
</dbReference>
<dbReference type="InterPro" id="IPR023213">
    <property type="entry name" value="CAT-like_dom_sf"/>
</dbReference>
<gene>
    <name evidence="6" type="ORF">HYALB_00012128</name>
</gene>
<keyword evidence="2" id="KW-0597">Phosphoprotein</keyword>
<proteinExistence type="inferred from homology"/>
<dbReference type="CDD" id="cd19534">
    <property type="entry name" value="E_NRPS"/>
    <property type="match status" value="2"/>
</dbReference>
<dbReference type="InterPro" id="IPR001242">
    <property type="entry name" value="Condensation_dom"/>
</dbReference>
<dbReference type="FunFam" id="3.30.559.10:FF:000017">
    <property type="entry name" value="Nonribosomal peptide synthase Pes1"/>
    <property type="match status" value="1"/>
</dbReference>
<dbReference type="InterPro" id="IPR020806">
    <property type="entry name" value="PKS_PP-bd"/>
</dbReference>
<dbReference type="Gene3D" id="3.30.559.30">
    <property type="entry name" value="Nonribosomal peptide synthetase, condensation domain"/>
    <property type="match status" value="9"/>
</dbReference>
<dbReference type="FunFam" id="3.30.559.30:FF:000003">
    <property type="entry name" value="Nonribosomal peptide synthase SidD"/>
    <property type="match status" value="2"/>
</dbReference>
<dbReference type="Gene3D" id="1.10.1200.10">
    <property type="entry name" value="ACP-like"/>
    <property type="match status" value="7"/>
</dbReference>
<dbReference type="GO" id="GO:0016874">
    <property type="term" value="F:ligase activity"/>
    <property type="evidence" value="ECO:0007669"/>
    <property type="project" value="UniProtKB-KW"/>
</dbReference>
<evidence type="ECO:0000256" key="1">
    <source>
        <dbReference type="ARBA" id="ARBA00022450"/>
    </source>
</evidence>
<evidence type="ECO:0000259" key="5">
    <source>
        <dbReference type="PROSITE" id="PS50075"/>
    </source>
</evidence>
<dbReference type="SUPFAM" id="SSF47336">
    <property type="entry name" value="ACP-like"/>
    <property type="match status" value="7"/>
</dbReference>
<feature type="domain" description="Carrier" evidence="5">
    <location>
        <begin position="575"/>
        <end position="651"/>
    </location>
</feature>
<reference evidence="6" key="1">
    <citation type="submission" date="2021-07" db="EMBL/GenBank/DDBJ databases">
        <authorList>
            <person name="Durling M."/>
        </authorList>
    </citation>
    <scope>NUCLEOTIDE SEQUENCE</scope>
</reference>
<dbReference type="FunFam" id="3.30.559.10:FF:000016">
    <property type="entry name" value="Nonribosomal peptide synthase Pes1"/>
    <property type="match status" value="3"/>
</dbReference>
<dbReference type="OrthoDB" id="416786at2759"/>
<protein>
    <recommendedName>
        <fullName evidence="5">Carrier domain-containing protein</fullName>
    </recommendedName>
</protein>
<keyword evidence="7" id="KW-1185">Reference proteome</keyword>
<dbReference type="Gene3D" id="3.30.559.10">
    <property type="entry name" value="Chloramphenicol acetyltransferase-like domain"/>
    <property type="match status" value="9"/>
</dbReference>
<name>A0A9N9LHA6_9HELO</name>
<dbReference type="PROSITE" id="PS00012">
    <property type="entry name" value="PHOSPHOPANTETHEINE"/>
    <property type="match status" value="3"/>
</dbReference>
<dbReference type="InterPro" id="IPR000873">
    <property type="entry name" value="AMP-dep_synth/lig_dom"/>
</dbReference>
<dbReference type="InterPro" id="IPR020845">
    <property type="entry name" value="AMP-binding_CS"/>
</dbReference>
<feature type="domain" description="Carrier" evidence="5">
    <location>
        <begin position="2107"/>
        <end position="2183"/>
    </location>
</feature>
<dbReference type="FunFam" id="3.40.50.980:FF:000001">
    <property type="entry name" value="Non-ribosomal peptide synthetase"/>
    <property type="match status" value="1"/>
</dbReference>
<dbReference type="CDD" id="cd19542">
    <property type="entry name" value="CT_NRPS-like"/>
    <property type="match status" value="4"/>
</dbReference>
<dbReference type="FunFam" id="3.30.559.30:FF:000005">
    <property type="entry name" value="Nonribosomal peptide synthase Pes1"/>
    <property type="match status" value="1"/>
</dbReference>
<dbReference type="InterPro" id="IPR045851">
    <property type="entry name" value="AMP-bd_C_sf"/>
</dbReference>
<dbReference type="InterPro" id="IPR036736">
    <property type="entry name" value="ACP-like_sf"/>
</dbReference>
<feature type="domain" description="Carrier" evidence="5">
    <location>
        <begin position="6883"/>
        <end position="6959"/>
    </location>
</feature>
<dbReference type="FunFam" id="1.10.1200.10:FF:000005">
    <property type="entry name" value="Nonribosomal peptide synthetase 1"/>
    <property type="match status" value="2"/>
</dbReference>
<keyword evidence="1" id="KW-0596">Phosphopantetheine</keyword>
<dbReference type="InterPro" id="IPR010071">
    <property type="entry name" value="AA_adenyl_dom"/>
</dbReference>
<dbReference type="Gene3D" id="3.30.300.30">
    <property type="match status" value="5"/>
</dbReference>
<dbReference type="FunFam" id="3.30.300.30:FF:000015">
    <property type="entry name" value="Nonribosomal peptide synthase SidD"/>
    <property type="match status" value="5"/>
</dbReference>